<evidence type="ECO:0000313" key="3">
    <source>
        <dbReference type="WBParaSite" id="Gr19_v10_g13000.t1"/>
    </source>
</evidence>
<dbReference type="AlphaFoldDB" id="A0A914H0B3"/>
<feature type="region of interest" description="Disordered" evidence="1">
    <location>
        <begin position="1"/>
        <end position="23"/>
    </location>
</feature>
<reference evidence="3" key="1">
    <citation type="submission" date="2022-11" db="UniProtKB">
        <authorList>
            <consortium name="WormBaseParasite"/>
        </authorList>
    </citation>
    <scope>IDENTIFICATION</scope>
</reference>
<keyword evidence="2" id="KW-1185">Reference proteome</keyword>
<name>A0A914H0B3_GLORO</name>
<sequence>MRDCGAGSRKIPRGINPAPHSTLNRAALNRPALNRYDASNESHVHRSVCQFFSEKISNSEKYSGVIEVADHEYDIRFII</sequence>
<organism evidence="2 3">
    <name type="scientific">Globodera rostochiensis</name>
    <name type="common">Golden nematode worm</name>
    <name type="synonym">Heterodera rostochiensis</name>
    <dbReference type="NCBI Taxonomy" id="31243"/>
    <lineage>
        <taxon>Eukaryota</taxon>
        <taxon>Metazoa</taxon>
        <taxon>Ecdysozoa</taxon>
        <taxon>Nematoda</taxon>
        <taxon>Chromadorea</taxon>
        <taxon>Rhabditida</taxon>
        <taxon>Tylenchina</taxon>
        <taxon>Tylenchomorpha</taxon>
        <taxon>Tylenchoidea</taxon>
        <taxon>Heteroderidae</taxon>
        <taxon>Heteroderinae</taxon>
        <taxon>Globodera</taxon>
    </lineage>
</organism>
<proteinExistence type="predicted"/>
<evidence type="ECO:0000313" key="2">
    <source>
        <dbReference type="Proteomes" id="UP000887572"/>
    </source>
</evidence>
<dbReference type="WBParaSite" id="Gr19_v10_g13000.t1">
    <property type="protein sequence ID" value="Gr19_v10_g13000.t1"/>
    <property type="gene ID" value="Gr19_v10_g13000"/>
</dbReference>
<evidence type="ECO:0000256" key="1">
    <source>
        <dbReference type="SAM" id="MobiDB-lite"/>
    </source>
</evidence>
<protein>
    <submittedName>
        <fullName evidence="3">Uncharacterized protein</fullName>
    </submittedName>
</protein>
<accession>A0A914H0B3</accession>
<dbReference type="Proteomes" id="UP000887572">
    <property type="component" value="Unplaced"/>
</dbReference>